<dbReference type="InterPro" id="IPR006440">
    <property type="entry name" value="Doc"/>
</dbReference>
<dbReference type="EMBL" id="JAANNP010000002">
    <property type="protein sequence ID" value="NHC13663.1"/>
    <property type="molecule type" value="Genomic_DNA"/>
</dbReference>
<gene>
    <name evidence="2" type="ORF">G9H71_07695</name>
</gene>
<comment type="caution">
    <text evidence="2">The sequence shown here is derived from an EMBL/GenBank/DDBJ whole genome shotgun (WGS) entry which is preliminary data.</text>
</comment>
<reference evidence="2 3" key="1">
    <citation type="submission" date="2020-03" db="EMBL/GenBank/DDBJ databases">
        <title>Two novel Motilibacter sp.</title>
        <authorList>
            <person name="Liu S."/>
        </authorList>
    </citation>
    <scope>NUCLEOTIDE SEQUENCE [LARGE SCALE GENOMIC DNA]</scope>
    <source>
        <strain evidence="2 3">E257</strain>
    </source>
</reference>
<protein>
    <recommendedName>
        <fullName evidence="1">Fido domain-containing protein</fullName>
    </recommendedName>
</protein>
<evidence type="ECO:0000259" key="1">
    <source>
        <dbReference type="PROSITE" id="PS51459"/>
    </source>
</evidence>
<dbReference type="PANTHER" id="PTHR39426">
    <property type="entry name" value="HOMOLOGY TO DEATH-ON-CURING PROTEIN OF PHAGE P1"/>
    <property type="match status" value="1"/>
</dbReference>
<dbReference type="PROSITE" id="PS51459">
    <property type="entry name" value="FIDO"/>
    <property type="match status" value="1"/>
</dbReference>
<dbReference type="PANTHER" id="PTHR39426:SF1">
    <property type="entry name" value="HOMOLOGY TO DEATH-ON-CURING PROTEIN OF PHAGE P1"/>
    <property type="match status" value="1"/>
</dbReference>
<keyword evidence="3" id="KW-1185">Reference proteome</keyword>
<dbReference type="InterPro" id="IPR003812">
    <property type="entry name" value="Fido"/>
</dbReference>
<dbReference type="InterPro" id="IPR053737">
    <property type="entry name" value="Type_II_TA_Toxin"/>
</dbReference>
<organism evidence="2 3">
    <name type="scientific">Motilibacter deserti</name>
    <dbReference type="NCBI Taxonomy" id="2714956"/>
    <lineage>
        <taxon>Bacteria</taxon>
        <taxon>Bacillati</taxon>
        <taxon>Actinomycetota</taxon>
        <taxon>Actinomycetes</taxon>
        <taxon>Motilibacterales</taxon>
        <taxon>Motilibacteraceae</taxon>
        <taxon>Motilibacter</taxon>
    </lineage>
</organism>
<accession>A0ABX0GS07</accession>
<feature type="domain" description="Fido" evidence="1">
    <location>
        <begin position="1"/>
        <end position="124"/>
    </location>
</feature>
<dbReference type="Proteomes" id="UP000800981">
    <property type="component" value="Unassembled WGS sequence"/>
</dbReference>
<dbReference type="Pfam" id="PF02661">
    <property type="entry name" value="Fic"/>
    <property type="match status" value="1"/>
</dbReference>
<dbReference type="Gene3D" id="1.20.120.1870">
    <property type="entry name" value="Fic/DOC protein, Fido domain"/>
    <property type="match status" value="1"/>
</dbReference>
<proteinExistence type="predicted"/>
<evidence type="ECO:0000313" key="2">
    <source>
        <dbReference type="EMBL" id="NHC13663.1"/>
    </source>
</evidence>
<name>A0ABX0GS07_9ACTN</name>
<evidence type="ECO:0000313" key="3">
    <source>
        <dbReference type="Proteomes" id="UP000800981"/>
    </source>
</evidence>
<dbReference type="RefSeq" id="WP_166280323.1">
    <property type="nucleotide sequence ID" value="NZ_JAANNP010000002.1"/>
</dbReference>
<sequence length="124" mass="12971">MTLFLSTHQLATISDIAIDGRALVRDVALLAAVAGRPAAEFGGISAFPTIHHKAGALLHACVSSHPLVDGNKRLAWLAACVFLQVNGQRLVAPEDDAFDLVMAAASNSATPGQIARRLSIWSSS</sequence>